<dbReference type="PANTHER" id="PTHR24348">
    <property type="entry name" value="SERINE/THREONINE-PROTEIN KINASE UNC-51-RELATED"/>
    <property type="match status" value="1"/>
</dbReference>
<name>A0A914DAZ6_9BILA</name>
<proteinExistence type="predicted"/>
<protein>
    <submittedName>
        <fullName evidence="3">Protein kinase domain-containing protein</fullName>
    </submittedName>
</protein>
<dbReference type="GO" id="GO:0010506">
    <property type="term" value="P:regulation of autophagy"/>
    <property type="evidence" value="ECO:0007669"/>
    <property type="project" value="InterPro"/>
</dbReference>
<dbReference type="InterPro" id="IPR045269">
    <property type="entry name" value="Atg1-like"/>
</dbReference>
<evidence type="ECO:0000259" key="1">
    <source>
        <dbReference type="PROSITE" id="PS50011"/>
    </source>
</evidence>
<dbReference type="GO" id="GO:0004674">
    <property type="term" value="F:protein serine/threonine kinase activity"/>
    <property type="evidence" value="ECO:0007669"/>
    <property type="project" value="InterPro"/>
</dbReference>
<dbReference type="GO" id="GO:0005524">
    <property type="term" value="F:ATP binding"/>
    <property type="evidence" value="ECO:0007669"/>
    <property type="project" value="InterPro"/>
</dbReference>
<dbReference type="Pfam" id="PF00069">
    <property type="entry name" value="Pkinase"/>
    <property type="match status" value="1"/>
</dbReference>
<dbReference type="PANTHER" id="PTHR24348:SF71">
    <property type="entry name" value="PROTEIN KINASE DOMAIN-CONTAINING PROTEIN"/>
    <property type="match status" value="1"/>
</dbReference>
<dbReference type="SMART" id="SM00220">
    <property type="entry name" value="S_TKc"/>
    <property type="match status" value="1"/>
</dbReference>
<dbReference type="SUPFAM" id="SSF56112">
    <property type="entry name" value="Protein kinase-like (PK-like)"/>
    <property type="match status" value="1"/>
</dbReference>
<reference evidence="3" key="1">
    <citation type="submission" date="2022-11" db="UniProtKB">
        <authorList>
            <consortium name="WormBaseParasite"/>
        </authorList>
    </citation>
    <scope>IDENTIFICATION</scope>
</reference>
<accession>A0A914DAZ6</accession>
<sequence length="125" mass="14533">MRENVVAIKVASKKSTSKHSDELGIWKKLKDHENIVRLISHVEGTNQIFFIMELCNYGDLEEFLKKHGPIRNVDNLKHIFKQIAEGLCFIAENNFAHRDLKPSVSIEKMLTRDTYELMVEFSKKS</sequence>
<dbReference type="InterPro" id="IPR000719">
    <property type="entry name" value="Prot_kinase_dom"/>
</dbReference>
<evidence type="ECO:0000313" key="3">
    <source>
        <dbReference type="WBParaSite" id="ACRNAN_scaffold20984.g18306.t1"/>
    </source>
</evidence>
<dbReference type="CDD" id="cd00180">
    <property type="entry name" value="PKc"/>
    <property type="match status" value="1"/>
</dbReference>
<dbReference type="InterPro" id="IPR011009">
    <property type="entry name" value="Kinase-like_dom_sf"/>
</dbReference>
<dbReference type="Gene3D" id="1.10.510.10">
    <property type="entry name" value="Transferase(Phosphotransferase) domain 1"/>
    <property type="match status" value="1"/>
</dbReference>
<dbReference type="GO" id="GO:0006914">
    <property type="term" value="P:autophagy"/>
    <property type="evidence" value="ECO:0007669"/>
    <property type="project" value="UniProtKB-ARBA"/>
</dbReference>
<dbReference type="WBParaSite" id="ACRNAN_scaffold20984.g18306.t1">
    <property type="protein sequence ID" value="ACRNAN_scaffold20984.g18306.t1"/>
    <property type="gene ID" value="ACRNAN_scaffold20984.g18306"/>
</dbReference>
<dbReference type="AlphaFoldDB" id="A0A914DAZ6"/>
<dbReference type="PROSITE" id="PS50011">
    <property type="entry name" value="PROTEIN_KINASE_DOM"/>
    <property type="match status" value="1"/>
</dbReference>
<evidence type="ECO:0000313" key="2">
    <source>
        <dbReference type="Proteomes" id="UP000887540"/>
    </source>
</evidence>
<organism evidence="2 3">
    <name type="scientific">Acrobeloides nanus</name>
    <dbReference type="NCBI Taxonomy" id="290746"/>
    <lineage>
        <taxon>Eukaryota</taxon>
        <taxon>Metazoa</taxon>
        <taxon>Ecdysozoa</taxon>
        <taxon>Nematoda</taxon>
        <taxon>Chromadorea</taxon>
        <taxon>Rhabditida</taxon>
        <taxon>Tylenchina</taxon>
        <taxon>Cephalobomorpha</taxon>
        <taxon>Cephaloboidea</taxon>
        <taxon>Cephalobidae</taxon>
        <taxon>Acrobeloides</taxon>
    </lineage>
</organism>
<dbReference type="Proteomes" id="UP000887540">
    <property type="component" value="Unplaced"/>
</dbReference>
<dbReference type="GO" id="GO:0005737">
    <property type="term" value="C:cytoplasm"/>
    <property type="evidence" value="ECO:0007669"/>
    <property type="project" value="TreeGrafter"/>
</dbReference>
<feature type="domain" description="Protein kinase" evidence="1">
    <location>
        <begin position="1"/>
        <end position="125"/>
    </location>
</feature>
<keyword evidence="2" id="KW-1185">Reference proteome</keyword>